<dbReference type="InterPro" id="IPR045170">
    <property type="entry name" value="MTOX"/>
</dbReference>
<keyword evidence="5" id="KW-0560">Oxidoreductase</keyword>
<dbReference type="OrthoDB" id="2219495at2759"/>
<reference evidence="8" key="1">
    <citation type="journal article" date="2014" name="Genome Announc.">
        <title>Genome sequence and annotation of Acremonium chrysogenum, producer of the beta-lactam antibiotic cephalosporin C.</title>
        <authorList>
            <person name="Terfehr D."/>
            <person name="Dahlmann T.A."/>
            <person name="Specht T."/>
            <person name="Zadra I."/>
            <person name="Kuernsteiner H."/>
            <person name="Kueck U."/>
        </authorList>
    </citation>
    <scope>NUCLEOTIDE SEQUENCE [LARGE SCALE GENOMIC DNA]</scope>
    <source>
        <strain evidence="8">ATCC 11550 / CBS 779.69 / DSM 880 / IAM 14645 / JCM 23072 / IMI 49137</strain>
    </source>
</reference>
<evidence type="ECO:0000313" key="7">
    <source>
        <dbReference type="EMBL" id="KFH41715.1"/>
    </source>
</evidence>
<evidence type="ECO:0000256" key="4">
    <source>
        <dbReference type="ARBA" id="ARBA00022827"/>
    </source>
</evidence>
<dbReference type="HOGENOM" id="CLU_007884_0_2_1"/>
<evidence type="ECO:0000259" key="6">
    <source>
        <dbReference type="Pfam" id="PF01266"/>
    </source>
</evidence>
<evidence type="ECO:0000313" key="8">
    <source>
        <dbReference type="Proteomes" id="UP000029964"/>
    </source>
</evidence>
<dbReference type="Gene3D" id="3.30.9.10">
    <property type="entry name" value="D-Amino Acid Oxidase, subunit A, domain 2"/>
    <property type="match status" value="1"/>
</dbReference>
<feature type="domain" description="FAD dependent oxidoreductase" evidence="6">
    <location>
        <begin position="3"/>
        <end position="351"/>
    </location>
</feature>
<dbReference type="PANTHER" id="PTHR10961:SF46">
    <property type="entry name" value="PEROXISOMAL SARCOSINE OXIDASE"/>
    <property type="match status" value="1"/>
</dbReference>
<evidence type="ECO:0000256" key="5">
    <source>
        <dbReference type="ARBA" id="ARBA00023002"/>
    </source>
</evidence>
<dbReference type="InterPro" id="IPR006076">
    <property type="entry name" value="FAD-dep_OxRdtase"/>
</dbReference>
<dbReference type="EMBL" id="JPKY01000117">
    <property type="protein sequence ID" value="KFH41715.1"/>
    <property type="molecule type" value="Genomic_DNA"/>
</dbReference>
<keyword evidence="3" id="KW-0285">Flavoprotein</keyword>
<dbReference type="PANTHER" id="PTHR10961">
    <property type="entry name" value="PEROXISOMAL SARCOSINE OXIDASE"/>
    <property type="match status" value="1"/>
</dbReference>
<dbReference type="SUPFAM" id="SSF51905">
    <property type="entry name" value="FAD/NAD(P)-binding domain"/>
    <property type="match status" value="1"/>
</dbReference>
<dbReference type="AlphaFoldDB" id="A0A086SX83"/>
<sequence>MEVIIIGTGVFGLSAADHAHNKHPHAKLSIVSRPSRLAPSDDITKIARIDYSSTKRLQEAKIAYSQWKNDDFFSKYQRIIGRVMIYESGDTTHTDINEARQNLQLSARPAFGPELMEQIFETTSAPEALTYVYNDDDMIIDWQSCISQARQRASAACNGTGGRMYENGVKTLVHRDSRVTEIVLDNDERIEAATAQIVLAPGPWLAEVLAASAITLPPPDRTPTPTGLFSYIIQLRDDQAELFRQKPIVSHDGKVDFLPPASMESTTCKMTWIEPFTNMRGPPESRIKDLSRSALAKSHMLKAMEWARTFLPALHGARIISVTSYWDGVTATQDPIIAYHPEIQNLLCAAAMFQTTTAGIQSKFHFNMISHVSLVEATLLLWKRKPRKK</sequence>
<protein>
    <submittedName>
        <fullName evidence="7">L-saccharopine oxidase-like protein</fullName>
    </submittedName>
</protein>
<keyword evidence="8" id="KW-1185">Reference proteome</keyword>
<dbReference type="STRING" id="857340.A0A086SX83"/>
<accession>A0A086SX83</accession>
<dbReference type="InterPro" id="IPR036188">
    <property type="entry name" value="FAD/NAD-bd_sf"/>
</dbReference>
<dbReference type="Gene3D" id="3.50.50.60">
    <property type="entry name" value="FAD/NAD(P)-binding domain"/>
    <property type="match status" value="1"/>
</dbReference>
<gene>
    <name evidence="7" type="ORF">ACRE_075490</name>
</gene>
<comment type="cofactor">
    <cofactor evidence="1">
        <name>FAD</name>
        <dbReference type="ChEBI" id="CHEBI:57692"/>
    </cofactor>
</comment>
<organism evidence="7 8">
    <name type="scientific">Hapsidospora chrysogenum (strain ATCC 11550 / CBS 779.69 / DSM 880 / IAM 14645 / JCM 23072 / IMI 49137)</name>
    <name type="common">Acremonium chrysogenum</name>
    <dbReference type="NCBI Taxonomy" id="857340"/>
    <lineage>
        <taxon>Eukaryota</taxon>
        <taxon>Fungi</taxon>
        <taxon>Dikarya</taxon>
        <taxon>Ascomycota</taxon>
        <taxon>Pezizomycotina</taxon>
        <taxon>Sordariomycetes</taxon>
        <taxon>Hypocreomycetidae</taxon>
        <taxon>Hypocreales</taxon>
        <taxon>Bionectriaceae</taxon>
        <taxon>Hapsidospora</taxon>
    </lineage>
</organism>
<evidence type="ECO:0000256" key="1">
    <source>
        <dbReference type="ARBA" id="ARBA00001974"/>
    </source>
</evidence>
<evidence type="ECO:0000256" key="2">
    <source>
        <dbReference type="ARBA" id="ARBA00010989"/>
    </source>
</evidence>
<name>A0A086SX83_HAPC1</name>
<keyword evidence="4" id="KW-0274">FAD</keyword>
<dbReference type="Proteomes" id="UP000029964">
    <property type="component" value="Unassembled WGS sequence"/>
</dbReference>
<dbReference type="GO" id="GO:0008115">
    <property type="term" value="F:sarcosine oxidase activity"/>
    <property type="evidence" value="ECO:0007669"/>
    <property type="project" value="TreeGrafter"/>
</dbReference>
<evidence type="ECO:0000256" key="3">
    <source>
        <dbReference type="ARBA" id="ARBA00022630"/>
    </source>
</evidence>
<proteinExistence type="inferred from homology"/>
<comment type="caution">
    <text evidence="7">The sequence shown here is derived from an EMBL/GenBank/DDBJ whole genome shotgun (WGS) entry which is preliminary data.</text>
</comment>
<dbReference type="Pfam" id="PF01266">
    <property type="entry name" value="DAO"/>
    <property type="match status" value="1"/>
</dbReference>
<dbReference type="GO" id="GO:0050660">
    <property type="term" value="F:flavin adenine dinucleotide binding"/>
    <property type="evidence" value="ECO:0007669"/>
    <property type="project" value="InterPro"/>
</dbReference>
<comment type="similarity">
    <text evidence="2">Belongs to the MSOX/MTOX family.</text>
</comment>